<dbReference type="PANTHER" id="PTHR48081:SF6">
    <property type="entry name" value="PEPTIDASE S9 PROLYL OLIGOPEPTIDASE CATALYTIC DOMAIN-CONTAINING PROTEIN"/>
    <property type="match status" value="1"/>
</dbReference>
<dbReference type="InterPro" id="IPR029058">
    <property type="entry name" value="AB_hydrolase_fold"/>
</dbReference>
<gene>
    <name evidence="3" type="ORF">ACFSR0_00680</name>
</gene>
<evidence type="ECO:0000256" key="1">
    <source>
        <dbReference type="ARBA" id="ARBA00022801"/>
    </source>
</evidence>
<proteinExistence type="predicted"/>
<organism evidence="3 4">
    <name type="scientific">Enterococcus camelliae</name>
    <dbReference type="NCBI Taxonomy" id="453959"/>
    <lineage>
        <taxon>Bacteria</taxon>
        <taxon>Bacillati</taxon>
        <taxon>Bacillota</taxon>
        <taxon>Bacilli</taxon>
        <taxon>Lactobacillales</taxon>
        <taxon>Enterococcaceae</taxon>
        <taxon>Enterococcus</taxon>
    </lineage>
</organism>
<feature type="domain" description="BD-FAE-like" evidence="2">
    <location>
        <begin position="34"/>
        <end position="216"/>
    </location>
</feature>
<evidence type="ECO:0000259" key="2">
    <source>
        <dbReference type="Pfam" id="PF20434"/>
    </source>
</evidence>
<dbReference type="Proteomes" id="UP001597427">
    <property type="component" value="Unassembled WGS sequence"/>
</dbReference>
<keyword evidence="4" id="KW-1185">Reference proteome</keyword>
<dbReference type="PANTHER" id="PTHR48081">
    <property type="entry name" value="AB HYDROLASE SUPERFAMILY PROTEIN C4A8.06C"/>
    <property type="match status" value="1"/>
</dbReference>
<evidence type="ECO:0000313" key="4">
    <source>
        <dbReference type="Proteomes" id="UP001597427"/>
    </source>
</evidence>
<dbReference type="SUPFAM" id="SSF53474">
    <property type="entry name" value="alpha/beta-Hydrolases"/>
    <property type="match status" value="1"/>
</dbReference>
<comment type="caution">
    <text evidence="3">The sequence shown here is derived from an EMBL/GenBank/DDBJ whole genome shotgun (WGS) entry which is preliminary data.</text>
</comment>
<dbReference type="EMBL" id="JBHUMO010000002">
    <property type="protein sequence ID" value="MFD2727955.1"/>
    <property type="molecule type" value="Genomic_DNA"/>
</dbReference>
<keyword evidence="1 3" id="KW-0378">Hydrolase</keyword>
<dbReference type="InterPro" id="IPR050300">
    <property type="entry name" value="GDXG_lipolytic_enzyme"/>
</dbReference>
<dbReference type="Pfam" id="PF20434">
    <property type="entry name" value="BD-FAE"/>
    <property type="match status" value="1"/>
</dbReference>
<dbReference type="InterPro" id="IPR049492">
    <property type="entry name" value="BD-FAE-like_dom"/>
</dbReference>
<protein>
    <submittedName>
        <fullName evidence="3">Alpha/beta hydrolase</fullName>
    </submittedName>
</protein>
<reference evidence="4" key="1">
    <citation type="journal article" date="2019" name="Int. J. Syst. Evol. Microbiol.">
        <title>The Global Catalogue of Microorganisms (GCM) 10K type strain sequencing project: providing services to taxonomists for standard genome sequencing and annotation.</title>
        <authorList>
            <consortium name="The Broad Institute Genomics Platform"/>
            <consortium name="The Broad Institute Genome Sequencing Center for Infectious Disease"/>
            <person name="Wu L."/>
            <person name="Ma J."/>
        </authorList>
    </citation>
    <scope>NUCLEOTIDE SEQUENCE [LARGE SCALE GENOMIC DNA]</scope>
    <source>
        <strain evidence="4">TISTR 932</strain>
    </source>
</reference>
<sequence length="275" mass="30961">MKILPITIEDTQNKLIVQAVGYVMDTIPEIDPDRRRPAVIICPGGGYHRLSPRESEPVAIQMLALGYQVFLLEYSVDDESFYPKQLFQLAHLVRYVRKHAKEFAIDPNKIIVAGFSAGGHLAAHLGTCWHKQLLTTHLGGSPEAWRPNGLLLSYAVLTTGPFTHQHSMEHLLGEHQEWRPLVSPAEQVTANVPPCFIWHTVEDSVVPVENALLFAVALRQKNVPFELHIYPHGPHGLSLATEETKHHEMNRVQPEDASWLALFATWMQTSILKNT</sequence>
<accession>A0ABW5THG3</accession>
<name>A0ABW5THG3_9ENTE</name>
<dbReference type="GO" id="GO:0016787">
    <property type="term" value="F:hydrolase activity"/>
    <property type="evidence" value="ECO:0007669"/>
    <property type="project" value="UniProtKB-KW"/>
</dbReference>
<dbReference type="Gene3D" id="3.40.50.1820">
    <property type="entry name" value="alpha/beta hydrolase"/>
    <property type="match status" value="1"/>
</dbReference>
<evidence type="ECO:0000313" key="3">
    <source>
        <dbReference type="EMBL" id="MFD2727955.1"/>
    </source>
</evidence>
<dbReference type="RefSeq" id="WP_379978892.1">
    <property type="nucleotide sequence ID" value="NZ_JBHUMO010000002.1"/>
</dbReference>